<dbReference type="PANTHER" id="PTHR24388:SF54">
    <property type="entry name" value="PROTEIN ESCARGOT"/>
    <property type="match status" value="1"/>
</dbReference>
<dbReference type="GO" id="GO:0000978">
    <property type="term" value="F:RNA polymerase II cis-regulatory region sequence-specific DNA binding"/>
    <property type="evidence" value="ECO:0007669"/>
    <property type="project" value="TreeGrafter"/>
</dbReference>
<feature type="compositionally biased region" description="Basic and acidic residues" evidence="10">
    <location>
        <begin position="46"/>
        <end position="55"/>
    </location>
</feature>
<feature type="compositionally biased region" description="Acidic residues" evidence="10">
    <location>
        <begin position="87"/>
        <end position="96"/>
    </location>
</feature>
<evidence type="ECO:0000256" key="8">
    <source>
        <dbReference type="ARBA" id="ARBA00037948"/>
    </source>
</evidence>
<proteinExistence type="inferred from homology"/>
<evidence type="ECO:0000259" key="11">
    <source>
        <dbReference type="PROSITE" id="PS50157"/>
    </source>
</evidence>
<evidence type="ECO:0000256" key="9">
    <source>
        <dbReference type="PROSITE-ProRule" id="PRU00042"/>
    </source>
</evidence>
<feature type="compositionally biased region" description="Basic and acidic residues" evidence="10">
    <location>
        <begin position="128"/>
        <end position="141"/>
    </location>
</feature>
<dbReference type="EMBL" id="QKKF02034243">
    <property type="protein sequence ID" value="RZF33335.1"/>
    <property type="molecule type" value="Genomic_DNA"/>
</dbReference>
<accession>A0A482WIJ1</accession>
<reference evidence="12 13" key="1">
    <citation type="journal article" date="2017" name="Gigascience">
        <title>Genome sequence of the small brown planthopper, Laodelphax striatellus.</title>
        <authorList>
            <person name="Zhu J."/>
            <person name="Jiang F."/>
            <person name="Wang X."/>
            <person name="Yang P."/>
            <person name="Bao Y."/>
            <person name="Zhao W."/>
            <person name="Wang W."/>
            <person name="Lu H."/>
            <person name="Wang Q."/>
            <person name="Cui N."/>
            <person name="Li J."/>
            <person name="Chen X."/>
            <person name="Luo L."/>
            <person name="Yu J."/>
            <person name="Kang L."/>
            <person name="Cui F."/>
        </authorList>
    </citation>
    <scope>NUCLEOTIDE SEQUENCE [LARGE SCALE GENOMIC DNA]</scope>
    <source>
        <strain evidence="12">Lst14</strain>
    </source>
</reference>
<feature type="region of interest" description="Disordered" evidence="10">
    <location>
        <begin position="1"/>
        <end position="161"/>
    </location>
</feature>
<comment type="caution">
    <text evidence="12">The sequence shown here is derived from an EMBL/GenBank/DDBJ whole genome shotgun (WGS) entry which is preliminary data.</text>
</comment>
<organism evidence="12 13">
    <name type="scientific">Laodelphax striatellus</name>
    <name type="common">Small brown planthopper</name>
    <name type="synonym">Delphax striatella</name>
    <dbReference type="NCBI Taxonomy" id="195883"/>
    <lineage>
        <taxon>Eukaryota</taxon>
        <taxon>Metazoa</taxon>
        <taxon>Ecdysozoa</taxon>
        <taxon>Arthropoda</taxon>
        <taxon>Hexapoda</taxon>
        <taxon>Insecta</taxon>
        <taxon>Pterygota</taxon>
        <taxon>Neoptera</taxon>
        <taxon>Paraneoptera</taxon>
        <taxon>Hemiptera</taxon>
        <taxon>Auchenorrhyncha</taxon>
        <taxon>Fulgoroidea</taxon>
        <taxon>Delphacidae</taxon>
        <taxon>Criomorphinae</taxon>
        <taxon>Laodelphax</taxon>
    </lineage>
</organism>
<dbReference type="SUPFAM" id="SSF57667">
    <property type="entry name" value="beta-beta-alpha zinc fingers"/>
    <property type="match status" value="1"/>
</dbReference>
<dbReference type="InParanoid" id="A0A482WIJ1"/>
<gene>
    <name evidence="12" type="ORF">LSTR_LSTR007680</name>
</gene>
<keyword evidence="7" id="KW-0539">Nucleus</keyword>
<keyword evidence="2" id="KW-0479">Metal-binding</keyword>
<dbReference type="STRING" id="195883.A0A482WIJ1"/>
<keyword evidence="13" id="KW-1185">Reference proteome</keyword>
<keyword evidence="6" id="KW-0238">DNA-binding</keyword>
<feature type="compositionally biased region" description="Polar residues" evidence="10">
    <location>
        <begin position="279"/>
        <end position="305"/>
    </location>
</feature>
<dbReference type="OrthoDB" id="5982876at2759"/>
<dbReference type="GO" id="GO:0008270">
    <property type="term" value="F:zinc ion binding"/>
    <property type="evidence" value="ECO:0007669"/>
    <property type="project" value="UniProtKB-KW"/>
</dbReference>
<sequence length="583" mass="62520">MSSEVPPAQQLITATEEEEEEEEDLGQQNEEAEAHTASLTSQKVVEVNEKEKIIDETASMPPNNADSDQKLEPDKEGESDNQKQIEDDSTTAEDVTDGQPRMPIIKVEKEPRNEDDDVNGTRSMADNSKPREDASSTKPDEVATSTMEIASSTIPDEVATSTMGIEKKPKIGSLTVLGPSLLNSSVMKNGGAVSITPANALTETTNGGFVNGGTCEVCEVTTDDLEAHRISLRHYKCSESACAVLTDSRSVLFDSRDQLNQHRAKAHQLPPLHHLGGSIQPQPFASLPAATNTASPTPEPDSTNGVTVTIKRLQPQTLSGVSNAKERKLDVLLPDSGTQGGAGLSGAVQLRPGSSVSITAAPPKPKQPVANILATRGITVTPAGSNRSQQQQQQSPLPAPLTLSSAISILPATNKKRQERGFAVPQGRVRLPTVDLTRDEPPQPRARPRPLRFTCQVCDKAFVTRDALSSHMASHSSHGKLPYRCNLCSAQYPTQQGLSQHKQTYHKQRQQELVVPVVDVSVRGVSQRLAACGVRHLVPLSQLQSQSGGLFAVPLLSPHSRANFPAATNILPLGPITTIANHR</sequence>
<name>A0A482WIJ1_LAOST</name>
<comment type="subcellular location">
    <subcellularLocation>
        <location evidence="1">Nucleus</location>
    </subcellularLocation>
</comment>
<dbReference type="InterPro" id="IPR050527">
    <property type="entry name" value="Snail/Krueppel_Znf"/>
</dbReference>
<feature type="region of interest" description="Disordered" evidence="10">
    <location>
        <begin position="271"/>
        <end position="305"/>
    </location>
</feature>
<keyword evidence="5" id="KW-0862">Zinc</keyword>
<evidence type="ECO:0000313" key="12">
    <source>
        <dbReference type="EMBL" id="RZF33335.1"/>
    </source>
</evidence>
<dbReference type="GO" id="GO:0005634">
    <property type="term" value="C:nucleus"/>
    <property type="evidence" value="ECO:0007669"/>
    <property type="project" value="UniProtKB-SubCell"/>
</dbReference>
<dbReference type="InterPro" id="IPR013087">
    <property type="entry name" value="Znf_C2H2_type"/>
</dbReference>
<feature type="compositionally biased region" description="Acidic residues" evidence="10">
    <location>
        <begin position="15"/>
        <end position="25"/>
    </location>
</feature>
<dbReference type="Gene3D" id="3.30.160.60">
    <property type="entry name" value="Classic Zinc Finger"/>
    <property type="match status" value="1"/>
</dbReference>
<comment type="similarity">
    <text evidence="8">Belongs to the snail C2H2-type zinc-finger protein family.</text>
</comment>
<feature type="domain" description="C2H2-type" evidence="11">
    <location>
        <begin position="453"/>
        <end position="480"/>
    </location>
</feature>
<dbReference type="Pfam" id="PF13912">
    <property type="entry name" value="zf-C2H2_6"/>
    <property type="match status" value="2"/>
</dbReference>
<evidence type="ECO:0000256" key="7">
    <source>
        <dbReference type="ARBA" id="ARBA00023242"/>
    </source>
</evidence>
<evidence type="ECO:0000256" key="4">
    <source>
        <dbReference type="ARBA" id="ARBA00022771"/>
    </source>
</evidence>
<feature type="compositionally biased region" description="Polar residues" evidence="10">
    <location>
        <begin position="143"/>
        <end position="161"/>
    </location>
</feature>
<dbReference type="SMART" id="SM00355">
    <property type="entry name" value="ZnF_C2H2"/>
    <property type="match status" value="3"/>
</dbReference>
<dbReference type="PROSITE" id="PS00028">
    <property type="entry name" value="ZINC_FINGER_C2H2_1"/>
    <property type="match status" value="2"/>
</dbReference>
<dbReference type="InterPro" id="IPR036236">
    <property type="entry name" value="Znf_C2H2_sf"/>
</dbReference>
<evidence type="ECO:0000313" key="13">
    <source>
        <dbReference type="Proteomes" id="UP000291343"/>
    </source>
</evidence>
<evidence type="ECO:0000256" key="6">
    <source>
        <dbReference type="ARBA" id="ARBA00023125"/>
    </source>
</evidence>
<evidence type="ECO:0000256" key="2">
    <source>
        <dbReference type="ARBA" id="ARBA00022723"/>
    </source>
</evidence>
<dbReference type="Proteomes" id="UP000291343">
    <property type="component" value="Unassembled WGS sequence"/>
</dbReference>
<protein>
    <recommendedName>
        <fullName evidence="11">C2H2-type domain-containing protein</fullName>
    </recommendedName>
</protein>
<dbReference type="AlphaFoldDB" id="A0A482WIJ1"/>
<evidence type="ECO:0000256" key="3">
    <source>
        <dbReference type="ARBA" id="ARBA00022737"/>
    </source>
</evidence>
<evidence type="ECO:0000256" key="1">
    <source>
        <dbReference type="ARBA" id="ARBA00004123"/>
    </source>
</evidence>
<feature type="domain" description="C2H2-type" evidence="11">
    <location>
        <begin position="483"/>
        <end position="511"/>
    </location>
</feature>
<dbReference type="GO" id="GO:0000981">
    <property type="term" value="F:DNA-binding transcription factor activity, RNA polymerase II-specific"/>
    <property type="evidence" value="ECO:0007669"/>
    <property type="project" value="TreeGrafter"/>
</dbReference>
<evidence type="ECO:0000256" key="5">
    <source>
        <dbReference type="ARBA" id="ARBA00022833"/>
    </source>
</evidence>
<evidence type="ECO:0000256" key="10">
    <source>
        <dbReference type="SAM" id="MobiDB-lite"/>
    </source>
</evidence>
<feature type="compositionally biased region" description="Basic and acidic residues" evidence="10">
    <location>
        <begin position="67"/>
        <end position="86"/>
    </location>
</feature>
<dbReference type="PROSITE" id="PS50157">
    <property type="entry name" value="ZINC_FINGER_C2H2_2"/>
    <property type="match status" value="2"/>
</dbReference>
<dbReference type="PANTHER" id="PTHR24388">
    <property type="entry name" value="ZINC FINGER PROTEIN"/>
    <property type="match status" value="1"/>
</dbReference>
<keyword evidence="4 9" id="KW-0863">Zinc-finger</keyword>
<keyword evidence="3" id="KW-0677">Repeat</keyword>